<evidence type="ECO:0000256" key="1">
    <source>
        <dbReference type="ARBA" id="ARBA00001946"/>
    </source>
</evidence>
<comment type="pathway">
    <text evidence="2">Amino-acid biosynthesis; L-serine biosynthesis; L-serine from 3-phospho-D-glycerate: step 3/3.</text>
</comment>
<organism evidence="11 12">
    <name type="scientific">Candidatus Dojkabacteria bacterium</name>
    <dbReference type="NCBI Taxonomy" id="2099670"/>
    <lineage>
        <taxon>Bacteria</taxon>
        <taxon>Candidatus Dojkabacteria</taxon>
    </lineage>
</organism>
<dbReference type="AlphaFoldDB" id="A0A955L689"/>
<proteinExistence type="predicted"/>
<dbReference type="InterPro" id="IPR036412">
    <property type="entry name" value="HAD-like_sf"/>
</dbReference>
<keyword evidence="4" id="KW-0028">Amino-acid biosynthesis</keyword>
<evidence type="ECO:0000256" key="9">
    <source>
        <dbReference type="ARBA" id="ARBA00048138"/>
    </source>
</evidence>
<keyword evidence="6 11" id="KW-0378">Hydrolase</keyword>
<dbReference type="GO" id="GO:0005737">
    <property type="term" value="C:cytoplasm"/>
    <property type="evidence" value="ECO:0007669"/>
    <property type="project" value="TreeGrafter"/>
</dbReference>
<keyword evidence="8" id="KW-0718">Serine biosynthesis</keyword>
<accession>A0A955L689</accession>
<dbReference type="SUPFAM" id="SSF56784">
    <property type="entry name" value="HAD-like"/>
    <property type="match status" value="1"/>
</dbReference>
<evidence type="ECO:0000256" key="3">
    <source>
        <dbReference type="ARBA" id="ARBA00012640"/>
    </source>
</evidence>
<evidence type="ECO:0000313" key="11">
    <source>
        <dbReference type="EMBL" id="MCA9383627.1"/>
    </source>
</evidence>
<evidence type="ECO:0000256" key="8">
    <source>
        <dbReference type="ARBA" id="ARBA00023299"/>
    </source>
</evidence>
<evidence type="ECO:0000256" key="4">
    <source>
        <dbReference type="ARBA" id="ARBA00022605"/>
    </source>
</evidence>
<dbReference type="EC" id="3.1.3.3" evidence="3"/>
<comment type="catalytic activity">
    <reaction evidence="9">
        <text>O-phospho-L-serine + H2O = L-serine + phosphate</text>
        <dbReference type="Rhea" id="RHEA:21208"/>
        <dbReference type="ChEBI" id="CHEBI:15377"/>
        <dbReference type="ChEBI" id="CHEBI:33384"/>
        <dbReference type="ChEBI" id="CHEBI:43474"/>
        <dbReference type="ChEBI" id="CHEBI:57524"/>
        <dbReference type="EC" id="3.1.3.3"/>
    </reaction>
</comment>
<dbReference type="InterPro" id="IPR023214">
    <property type="entry name" value="HAD_sf"/>
</dbReference>
<evidence type="ECO:0000256" key="7">
    <source>
        <dbReference type="ARBA" id="ARBA00022842"/>
    </source>
</evidence>
<comment type="cofactor">
    <cofactor evidence="1">
        <name>Mg(2+)</name>
        <dbReference type="ChEBI" id="CHEBI:18420"/>
    </cofactor>
</comment>
<dbReference type="NCBIfam" id="TIGR01488">
    <property type="entry name" value="HAD-SF-IB"/>
    <property type="match status" value="1"/>
</dbReference>
<gene>
    <name evidence="11" type="ORF">KC909_04625</name>
</gene>
<comment type="caution">
    <text evidence="11">The sequence shown here is derived from an EMBL/GenBank/DDBJ whole genome shotgun (WGS) entry which is preliminary data.</text>
</comment>
<dbReference type="Pfam" id="PF00702">
    <property type="entry name" value="Hydrolase"/>
    <property type="match status" value="1"/>
</dbReference>
<sequence length="220" mass="25270">MNKPHTIFLDIDGTVTSGEVTAWDLITTNLDQSLEEHHNLLLLLRNGKITTQEAIDGLSGLWKSADNHSKEMFIKIFEQIEIRDDVLPFREYLKQNSIELVLLSGTPDLNLNRIKQKLDIEYGFTSTKFIFDEDSNFSTFVYAVDEAEEKLNIFSKYLIDNNLSPEQVWMIGDGSNDLEVMKKSAFCAAPRHTVSDKILDEVDMLYESMDEIVEILKRLD</sequence>
<comment type="catalytic activity">
    <reaction evidence="10">
        <text>O-phospho-D-serine + H2O = D-serine + phosphate</text>
        <dbReference type="Rhea" id="RHEA:24873"/>
        <dbReference type="ChEBI" id="CHEBI:15377"/>
        <dbReference type="ChEBI" id="CHEBI:35247"/>
        <dbReference type="ChEBI" id="CHEBI:43474"/>
        <dbReference type="ChEBI" id="CHEBI:58680"/>
        <dbReference type="EC" id="3.1.3.3"/>
    </reaction>
</comment>
<dbReference type="PANTHER" id="PTHR43344:SF2">
    <property type="entry name" value="PHOSPHOSERINE PHOSPHATASE"/>
    <property type="match status" value="1"/>
</dbReference>
<dbReference type="EMBL" id="JAGQLK010000101">
    <property type="protein sequence ID" value="MCA9383627.1"/>
    <property type="molecule type" value="Genomic_DNA"/>
</dbReference>
<keyword evidence="5" id="KW-0479">Metal-binding</keyword>
<keyword evidence="7" id="KW-0460">Magnesium</keyword>
<evidence type="ECO:0000256" key="5">
    <source>
        <dbReference type="ARBA" id="ARBA00022723"/>
    </source>
</evidence>
<evidence type="ECO:0000313" key="12">
    <source>
        <dbReference type="Proteomes" id="UP000783287"/>
    </source>
</evidence>
<dbReference type="GO" id="GO:0036424">
    <property type="term" value="F:L-phosphoserine phosphatase activity"/>
    <property type="evidence" value="ECO:0007669"/>
    <property type="project" value="TreeGrafter"/>
</dbReference>
<evidence type="ECO:0000256" key="2">
    <source>
        <dbReference type="ARBA" id="ARBA00005135"/>
    </source>
</evidence>
<dbReference type="Gene3D" id="3.40.50.1000">
    <property type="entry name" value="HAD superfamily/HAD-like"/>
    <property type="match status" value="1"/>
</dbReference>
<evidence type="ECO:0000256" key="10">
    <source>
        <dbReference type="ARBA" id="ARBA00048523"/>
    </source>
</evidence>
<dbReference type="Proteomes" id="UP000783287">
    <property type="component" value="Unassembled WGS sequence"/>
</dbReference>
<dbReference type="PANTHER" id="PTHR43344">
    <property type="entry name" value="PHOSPHOSERINE PHOSPHATASE"/>
    <property type="match status" value="1"/>
</dbReference>
<reference evidence="11" key="2">
    <citation type="journal article" date="2021" name="Microbiome">
        <title>Successional dynamics and alternative stable states in a saline activated sludge microbial community over 9 years.</title>
        <authorList>
            <person name="Wang Y."/>
            <person name="Ye J."/>
            <person name="Ju F."/>
            <person name="Liu L."/>
            <person name="Boyd J.A."/>
            <person name="Deng Y."/>
            <person name="Parks D.H."/>
            <person name="Jiang X."/>
            <person name="Yin X."/>
            <person name="Woodcroft B.J."/>
            <person name="Tyson G.W."/>
            <person name="Hugenholtz P."/>
            <person name="Polz M.F."/>
            <person name="Zhang T."/>
        </authorList>
    </citation>
    <scope>NUCLEOTIDE SEQUENCE</scope>
    <source>
        <strain evidence="11">HKST-UBA14</strain>
    </source>
</reference>
<reference evidence="11" key="1">
    <citation type="submission" date="2020-04" db="EMBL/GenBank/DDBJ databases">
        <authorList>
            <person name="Zhang T."/>
        </authorList>
    </citation>
    <scope>NUCLEOTIDE SEQUENCE</scope>
    <source>
        <strain evidence="11">HKST-UBA14</strain>
    </source>
</reference>
<protein>
    <recommendedName>
        <fullName evidence="3">phosphoserine phosphatase</fullName>
        <ecNumber evidence="3">3.1.3.3</ecNumber>
    </recommendedName>
</protein>
<name>A0A955L689_9BACT</name>
<dbReference type="InterPro" id="IPR050582">
    <property type="entry name" value="HAD-like_SerB"/>
</dbReference>
<dbReference type="GO" id="GO:0000287">
    <property type="term" value="F:magnesium ion binding"/>
    <property type="evidence" value="ECO:0007669"/>
    <property type="project" value="TreeGrafter"/>
</dbReference>
<evidence type="ECO:0000256" key="6">
    <source>
        <dbReference type="ARBA" id="ARBA00022801"/>
    </source>
</evidence>
<dbReference type="GO" id="GO:0006564">
    <property type="term" value="P:L-serine biosynthetic process"/>
    <property type="evidence" value="ECO:0007669"/>
    <property type="project" value="UniProtKB-KW"/>
</dbReference>